<feature type="region of interest" description="Disordered" evidence="6">
    <location>
        <begin position="732"/>
        <end position="753"/>
    </location>
</feature>
<dbReference type="GeneID" id="39577274"/>
<dbReference type="STRING" id="1314773.A0A3N2PTQ3"/>
<keyword evidence="8" id="KW-1185">Reference proteome</keyword>
<feature type="compositionally biased region" description="Pro residues" evidence="6">
    <location>
        <begin position="603"/>
        <end position="612"/>
    </location>
</feature>
<gene>
    <name evidence="7" type="ORF">SODALDRAFT_296218</name>
</gene>
<evidence type="ECO:0000313" key="7">
    <source>
        <dbReference type="EMBL" id="ROT37882.1"/>
    </source>
</evidence>
<feature type="compositionally biased region" description="Basic and acidic residues" evidence="6">
    <location>
        <begin position="280"/>
        <end position="290"/>
    </location>
</feature>
<comment type="similarity">
    <text evidence="3">Belongs to the INP1 family.</text>
</comment>
<feature type="region of interest" description="Disordered" evidence="6">
    <location>
        <begin position="652"/>
        <end position="702"/>
    </location>
</feature>
<dbReference type="Proteomes" id="UP000272025">
    <property type="component" value="Unassembled WGS sequence"/>
</dbReference>
<dbReference type="AlphaFoldDB" id="A0A3N2PTQ3"/>
<dbReference type="Pfam" id="PF12634">
    <property type="entry name" value="Inp1"/>
    <property type="match status" value="1"/>
</dbReference>
<dbReference type="GO" id="GO:0045033">
    <property type="term" value="P:peroxisome inheritance"/>
    <property type="evidence" value="ECO:0007669"/>
    <property type="project" value="InterPro"/>
</dbReference>
<dbReference type="EMBL" id="ML119056">
    <property type="protein sequence ID" value="ROT37882.1"/>
    <property type="molecule type" value="Genomic_DNA"/>
</dbReference>
<name>A0A3N2PTQ3_SODAK</name>
<feature type="region of interest" description="Disordered" evidence="6">
    <location>
        <begin position="531"/>
        <end position="626"/>
    </location>
</feature>
<feature type="compositionally biased region" description="Pro residues" evidence="6">
    <location>
        <begin position="201"/>
        <end position="211"/>
    </location>
</feature>
<keyword evidence="5" id="KW-0472">Membrane</keyword>
<feature type="region of interest" description="Disordered" evidence="6">
    <location>
        <begin position="181"/>
        <end position="294"/>
    </location>
</feature>
<sequence>MDRSGSSFPAPRRVMTAPQAFLSSASSSSSSQSAAGLVETLYNHPNVKIIAFTASGRGRARSPGRAPAEEEPGTLDWSSQLERTIAVGPFRIYRAPGSVAFLNCGSALQPILPRSQCWCIDEESSKFILQIRRPNYWRIEVPVGEPDECDLAQALRRVLDRILQFEKTACPFKRPFSVPLPERPNLPVKKRPWTPVRRSLPPLPVPLPEASPSPSTTYRSLRESSSLSQLREQEETLPLAERQTTLEKEYVQRIVESEETNGKPVPVPVPGDDQTTTHAAEQREGERGDTEGPANAHECLAVSGRPVGVEAIVFAMEVLNASTSASKAEVETTKTAKSDVGDASAASELTRILPDMEEKRSAVTETAVPVTSTCFLDDTRRSSPTESRSDTAEPVVAKTAPAPWIDPTVSAAPVVEFVGSDKLSVGLEEERPTQESGTAPKSLLKKQPTKPDIYNVIRSYEKKSAAGTITSLDTCSATISTTESSKATPTVAVGEQISSHDADDGIETVEQNDHEVNPDVLEGSGIVGGRRKKLRGFRGGRPLTVPPQLTIVTSPPSKSAVSKQPHPPPPTSASEEDVQAPVSPAGSSDSFHSVTSWHSAAMPPLPDSPPMSQPVTPSTFPYPHDNIPISKGMSNYRDISDLTATPDAKGIWDMASRGSDESSQESAATAPDVAPEDTGDHRDRRDHHGPKCPASEDEAVSTATVAVRRPHLRHRATASSISVSRALSPLPPAANLFSPTSSSHRRKRQTRGGRLDLVRQLPMAIVAKTCEILLSPPSHLINLMLRVAARIAAGEWRGMVFGYGDGGEEIPVHWDYSDDELSDWDDGHEYHDVDRVGRSRINGGTGRSWEVD</sequence>
<reference evidence="7 8" key="1">
    <citation type="journal article" date="2018" name="Mol. Ecol.">
        <title>The obligate alkalophilic soda-lake fungus Sodiomyces alkalinus has shifted to a protein diet.</title>
        <authorList>
            <person name="Grum-Grzhimaylo A.A."/>
            <person name="Falkoski D.L."/>
            <person name="van den Heuvel J."/>
            <person name="Valero-Jimenez C.A."/>
            <person name="Min B."/>
            <person name="Choi I.G."/>
            <person name="Lipzen A."/>
            <person name="Daum C.G."/>
            <person name="Aanen D.K."/>
            <person name="Tsang A."/>
            <person name="Henrissat B."/>
            <person name="Bilanenko E.N."/>
            <person name="de Vries R.P."/>
            <person name="van Kan J.A.L."/>
            <person name="Grigoriev I.V."/>
            <person name="Debets A.J.M."/>
        </authorList>
    </citation>
    <scope>NUCLEOTIDE SEQUENCE [LARGE SCALE GENOMIC DNA]</scope>
    <source>
        <strain evidence="7 8">F11</strain>
    </source>
</reference>
<accession>A0A3N2PTQ3</accession>
<comment type="function">
    <text evidence="1">Required for peroxisome inheritance.</text>
</comment>
<evidence type="ECO:0000256" key="1">
    <source>
        <dbReference type="ARBA" id="ARBA00003594"/>
    </source>
</evidence>
<feature type="compositionally biased region" description="Polar residues" evidence="6">
    <location>
        <begin position="550"/>
        <end position="562"/>
    </location>
</feature>
<proteinExistence type="inferred from homology"/>
<evidence type="ECO:0000256" key="2">
    <source>
        <dbReference type="ARBA" id="ARBA00004421"/>
    </source>
</evidence>
<evidence type="ECO:0000256" key="6">
    <source>
        <dbReference type="SAM" id="MobiDB-lite"/>
    </source>
</evidence>
<evidence type="ECO:0000256" key="3">
    <source>
        <dbReference type="ARBA" id="ARBA00010707"/>
    </source>
</evidence>
<dbReference type="OrthoDB" id="4097008at2759"/>
<feature type="compositionally biased region" description="Low complexity" evidence="6">
    <location>
        <begin position="212"/>
        <end position="230"/>
    </location>
</feature>
<feature type="region of interest" description="Disordered" evidence="6">
    <location>
        <begin position="425"/>
        <end position="447"/>
    </location>
</feature>
<dbReference type="GO" id="GO:0005780">
    <property type="term" value="C:extrinsic component of intraperoxisomal membrane"/>
    <property type="evidence" value="ECO:0007669"/>
    <property type="project" value="InterPro"/>
</dbReference>
<dbReference type="RefSeq" id="XP_028465688.1">
    <property type="nucleotide sequence ID" value="XM_028608796.1"/>
</dbReference>
<protein>
    <recommendedName>
        <fullName evidence="4">Inheritance of peroxisomes protein 1</fullName>
    </recommendedName>
</protein>
<feature type="compositionally biased region" description="Polar residues" evidence="6">
    <location>
        <begin position="585"/>
        <end position="598"/>
    </location>
</feature>
<organism evidence="7 8">
    <name type="scientific">Sodiomyces alkalinus (strain CBS 110278 / VKM F-3762 / F11)</name>
    <name type="common">Alkaliphilic filamentous fungus</name>
    <dbReference type="NCBI Taxonomy" id="1314773"/>
    <lineage>
        <taxon>Eukaryota</taxon>
        <taxon>Fungi</taxon>
        <taxon>Dikarya</taxon>
        <taxon>Ascomycota</taxon>
        <taxon>Pezizomycotina</taxon>
        <taxon>Sordariomycetes</taxon>
        <taxon>Hypocreomycetidae</taxon>
        <taxon>Glomerellales</taxon>
        <taxon>Plectosphaerellaceae</taxon>
        <taxon>Sodiomyces</taxon>
    </lineage>
</organism>
<evidence type="ECO:0000256" key="4">
    <source>
        <dbReference type="ARBA" id="ARBA00021397"/>
    </source>
</evidence>
<evidence type="ECO:0000313" key="8">
    <source>
        <dbReference type="Proteomes" id="UP000272025"/>
    </source>
</evidence>
<dbReference type="InterPro" id="IPR024758">
    <property type="entry name" value="Inp1"/>
</dbReference>
<evidence type="ECO:0000256" key="5">
    <source>
        <dbReference type="ARBA" id="ARBA00023136"/>
    </source>
</evidence>
<comment type="subcellular location">
    <subcellularLocation>
        <location evidence="2">Peroxisome membrane</location>
        <topology evidence="2">Peripheral membrane protein</topology>
    </subcellularLocation>
</comment>